<dbReference type="EMBL" id="JAHYIQ010000020">
    <property type="protein sequence ID" value="KAK1123604.1"/>
    <property type="molecule type" value="Genomic_DNA"/>
</dbReference>
<reference evidence="3" key="1">
    <citation type="submission" date="2021-10" db="EMBL/GenBank/DDBJ databases">
        <title>Melipona bicolor Genome sequencing and assembly.</title>
        <authorList>
            <person name="Araujo N.S."/>
            <person name="Arias M.C."/>
        </authorList>
    </citation>
    <scope>NUCLEOTIDE SEQUENCE</scope>
    <source>
        <strain evidence="3">USP_2M_L1-L4_2017</strain>
        <tissue evidence="3">Whole body</tissue>
    </source>
</reference>
<accession>A0AA40FRD2</accession>
<sequence length="442" mass="47774">MQLNACFVFLLLGLSLSRAIPAEKKEEAKKELEKKEPEIEQTGEDTDRSKKSVFLMDQLSGVPRAQSFGIQTPSNLHSLNIKQSGGVSETISIQNPQVAQTLNIQSPKSTQRLNIKSGSGISETIDIQNPQPIQTLSIQGPQSTQRLNIKSGAGISETINIQNPQPVQTLSIQGPQSTQRLNIKSGAGISETINIQNPQPVQTLSIKGPQSAQTLNIKPGPGVSETISIQGPQPVQTLSIKPASGPSETIRIQGLPSFGNVQTFNIQPSSQGVQTLSIQGQPLQTFSVKPGSQVQSFSIQSGQSANVIMGPHNAKTVQVIHPGQGGSQTNVNIVQPSVKKEIDVPVVEKITRTEKIMEPGVVVSEVEKEIVSPVTPIFREQLTLDPQCSCFVLAEPEAVAAFFKYPQLRFGKQKIFCCAVRPKVLVEQPVRVLEVMERALIN</sequence>
<evidence type="ECO:0000256" key="2">
    <source>
        <dbReference type="SAM" id="SignalP"/>
    </source>
</evidence>
<feature type="region of interest" description="Disordered" evidence="1">
    <location>
        <begin position="28"/>
        <end position="51"/>
    </location>
</feature>
<organism evidence="3 4">
    <name type="scientific">Melipona bicolor</name>
    <dbReference type="NCBI Taxonomy" id="60889"/>
    <lineage>
        <taxon>Eukaryota</taxon>
        <taxon>Metazoa</taxon>
        <taxon>Ecdysozoa</taxon>
        <taxon>Arthropoda</taxon>
        <taxon>Hexapoda</taxon>
        <taxon>Insecta</taxon>
        <taxon>Pterygota</taxon>
        <taxon>Neoptera</taxon>
        <taxon>Endopterygota</taxon>
        <taxon>Hymenoptera</taxon>
        <taxon>Apocrita</taxon>
        <taxon>Aculeata</taxon>
        <taxon>Apoidea</taxon>
        <taxon>Anthophila</taxon>
        <taxon>Apidae</taxon>
        <taxon>Melipona</taxon>
    </lineage>
</organism>
<feature type="signal peptide" evidence="2">
    <location>
        <begin position="1"/>
        <end position="19"/>
    </location>
</feature>
<evidence type="ECO:0000256" key="1">
    <source>
        <dbReference type="SAM" id="MobiDB-lite"/>
    </source>
</evidence>
<evidence type="ECO:0000313" key="4">
    <source>
        <dbReference type="Proteomes" id="UP001177670"/>
    </source>
</evidence>
<dbReference type="AlphaFoldDB" id="A0AA40FRD2"/>
<name>A0AA40FRD2_9HYME</name>
<proteinExistence type="predicted"/>
<gene>
    <name evidence="3" type="ORF">K0M31_008305</name>
</gene>
<dbReference type="Proteomes" id="UP001177670">
    <property type="component" value="Unassembled WGS sequence"/>
</dbReference>
<feature type="chain" id="PRO_5041250521" evidence="2">
    <location>
        <begin position="20"/>
        <end position="442"/>
    </location>
</feature>
<feature type="compositionally biased region" description="Basic and acidic residues" evidence="1">
    <location>
        <begin position="28"/>
        <end position="38"/>
    </location>
</feature>
<protein>
    <submittedName>
        <fullName evidence="3">Uncharacterized protein</fullName>
    </submittedName>
</protein>
<keyword evidence="2" id="KW-0732">Signal</keyword>
<keyword evidence="4" id="KW-1185">Reference proteome</keyword>
<comment type="caution">
    <text evidence="3">The sequence shown here is derived from an EMBL/GenBank/DDBJ whole genome shotgun (WGS) entry which is preliminary data.</text>
</comment>
<evidence type="ECO:0000313" key="3">
    <source>
        <dbReference type="EMBL" id="KAK1123604.1"/>
    </source>
</evidence>